<dbReference type="Proteomes" id="UP000008387">
    <property type="component" value="Chromosome"/>
</dbReference>
<evidence type="ECO:0000313" key="2">
    <source>
        <dbReference type="EMBL" id="CCB80777.1"/>
    </source>
</evidence>
<dbReference type="HOGENOM" id="CLU_3252416_0_0_7"/>
<evidence type="ECO:0000313" key="3">
    <source>
        <dbReference type="Proteomes" id="UP000008387"/>
    </source>
</evidence>
<name>F8KPP4_HELBC</name>
<reference evidence="2 3" key="1">
    <citation type="journal article" date="2011" name="J. Bacteriol.">
        <title>Genome sequence of Helicobacter bizzozeronii strain CIII-1, an isolate from human gastric mucosa.</title>
        <authorList>
            <person name="Schott T."/>
            <person name="Rossi M."/>
            <person name="Hanninen M.L."/>
        </authorList>
    </citation>
    <scope>NUCLEOTIDE SEQUENCE [LARGE SCALE GENOMIC DNA]</scope>
    <source>
        <strain evidence="2 3">CIII-1</strain>
    </source>
</reference>
<feature type="compositionally biased region" description="Pro residues" evidence="1">
    <location>
        <begin position="7"/>
        <end position="19"/>
    </location>
</feature>
<gene>
    <name evidence="2" type="ordered locus">HBZC1_17910</name>
</gene>
<dbReference type="EMBL" id="FR871757">
    <property type="protein sequence ID" value="CCB80777.1"/>
    <property type="molecule type" value="Genomic_DNA"/>
</dbReference>
<feature type="region of interest" description="Disordered" evidence="1">
    <location>
        <begin position="1"/>
        <end position="42"/>
    </location>
</feature>
<dbReference type="STRING" id="1002804.HBZC1_17910"/>
<feature type="compositionally biased region" description="Polar residues" evidence="1">
    <location>
        <begin position="31"/>
        <end position="42"/>
    </location>
</feature>
<organism evidence="2 3">
    <name type="scientific">Helicobacter bizzozeronii (strain CIII-1)</name>
    <dbReference type="NCBI Taxonomy" id="1002804"/>
    <lineage>
        <taxon>Bacteria</taxon>
        <taxon>Pseudomonadati</taxon>
        <taxon>Campylobacterota</taxon>
        <taxon>Epsilonproteobacteria</taxon>
        <taxon>Campylobacterales</taxon>
        <taxon>Helicobacteraceae</taxon>
        <taxon>Helicobacter</taxon>
    </lineage>
</organism>
<dbReference type="AlphaFoldDB" id="F8KPP4"/>
<accession>F8KPP4</accession>
<protein>
    <submittedName>
        <fullName evidence="2">Uncharacterized protein</fullName>
    </submittedName>
</protein>
<proteinExistence type="predicted"/>
<evidence type="ECO:0000256" key="1">
    <source>
        <dbReference type="SAM" id="MobiDB-lite"/>
    </source>
</evidence>
<sequence length="42" mass="4578">MPALTAKPPPNRPNRPPLNHPKCSPAYLKNTPKTTATQFAPL</sequence>
<dbReference type="KEGG" id="hbi:HBZC1_17910"/>
<keyword evidence="3" id="KW-1185">Reference proteome</keyword>